<dbReference type="EMBL" id="CP046051">
    <property type="protein sequence ID" value="QKN24161.1"/>
    <property type="molecule type" value="Genomic_DNA"/>
</dbReference>
<sequence length="270" mass="29823">MPAAIVQYLFAEREKAALEACGLPVPDENSFLWGAQGTAVLSGESNLQDCAKALRSLPPERRRALLCQYAGQHSEDTAVSCVYGFLCGTELESAASPFVRWAAVQLSGTDSSQPTEVWEKEEESALDTILLRYERGMLPTEFPLVRTLPKSETACRQTAHLCAFLLESLTGHADGQDLCEAAAAECRRRYRKMTDRTGLKRIFFQHKEGRGPHEKSSCLHSFMEDGGFDYANLQGADWGTPACPDRRTFLQLYGDTVTQVQKTICACVPS</sequence>
<dbReference type="AlphaFoldDB" id="A0A859DVY5"/>
<dbReference type="Proteomes" id="UP000501316">
    <property type="component" value="Chromosome"/>
</dbReference>
<evidence type="ECO:0000313" key="1">
    <source>
        <dbReference type="EMBL" id="QKN24161.1"/>
    </source>
</evidence>
<evidence type="ECO:0000313" key="2">
    <source>
        <dbReference type="Proteomes" id="UP000501316"/>
    </source>
</evidence>
<protein>
    <submittedName>
        <fullName evidence="1">Uncharacterized protein</fullName>
    </submittedName>
</protein>
<dbReference type="KEGG" id="clf:GJQ69_06495"/>
<name>A0A859DVY5_9FIRM</name>
<dbReference type="RefSeq" id="WP_086035511.1">
    <property type="nucleotide sequence ID" value="NZ_CP046051.1"/>
</dbReference>
<reference evidence="1 2" key="1">
    <citation type="submission" date="2019-11" db="EMBL/GenBank/DDBJ databases">
        <authorList>
            <person name="Ren C."/>
            <person name="Wang H."/>
            <person name="Xu Y."/>
        </authorList>
    </citation>
    <scope>NUCLEOTIDE SEQUENCE [LARGE SCALE GENOMIC DNA]</scope>
    <source>
        <strain evidence="1 2">LBM 19010</strain>
    </source>
</reference>
<proteinExistence type="predicted"/>
<gene>
    <name evidence="1" type="ORF">GJQ69_06495</name>
</gene>
<accession>A0A859DVY5</accession>
<organism evidence="1 2">
    <name type="scientific">Caproicibacterium lactatifermentans</name>
    <dbReference type="NCBI Taxonomy" id="2666138"/>
    <lineage>
        <taxon>Bacteria</taxon>
        <taxon>Bacillati</taxon>
        <taxon>Bacillota</taxon>
        <taxon>Clostridia</taxon>
        <taxon>Eubacteriales</taxon>
        <taxon>Oscillospiraceae</taxon>
        <taxon>Caproicibacterium</taxon>
    </lineage>
</organism>